<dbReference type="EMBL" id="FOLM01000008">
    <property type="protein sequence ID" value="SFD01563.1"/>
    <property type="molecule type" value="Genomic_DNA"/>
</dbReference>
<keyword evidence="1" id="KW-0255">Endonuclease</keyword>
<protein>
    <submittedName>
        <fullName evidence="1">TnsA endonuclease N terminal</fullName>
    </submittedName>
</protein>
<dbReference type="NCBIfam" id="NF033179">
    <property type="entry name" value="TnsA_like_Actin"/>
    <property type="match status" value="1"/>
</dbReference>
<dbReference type="InterPro" id="IPR048000">
    <property type="entry name" value="TnsA-like"/>
</dbReference>
<proteinExistence type="predicted"/>
<dbReference type="AlphaFoldDB" id="A0A1I1P3K3"/>
<sequence>MSTRTRPRTLRPLRYGAGTLCVRYYDADGTEHLVAAQNASAVDFASCTPARDIPSYVGQHHTPGLYWSASSDRHVAYESFLELKWMKLLDHDPHVALFTSQPFTLEGADAHGRWRHTPDLFVRRTDGSVLIVDVKNPLSLSKPSVIQQADRTAEACRRIGWDYQMVGDIAPQRWANIEWLAGYRRPLRACAHLADPLLALADRPVAVGDLVSFQPAPELARPVVYHLLWHNRLACDLDQPLRDHTRVWTTGKGEA</sequence>
<dbReference type="Proteomes" id="UP000199207">
    <property type="component" value="Unassembled WGS sequence"/>
</dbReference>
<dbReference type="GO" id="GO:0004519">
    <property type="term" value="F:endonuclease activity"/>
    <property type="evidence" value="ECO:0007669"/>
    <property type="project" value="UniProtKB-KW"/>
</dbReference>
<keyword evidence="1" id="KW-0378">Hydrolase</keyword>
<gene>
    <name evidence="1" type="ORF">SAMN05421773_108187</name>
</gene>
<dbReference type="STRING" id="910347.SAMN05421773_108187"/>
<reference evidence="1 2" key="1">
    <citation type="submission" date="2016-10" db="EMBL/GenBank/DDBJ databases">
        <authorList>
            <person name="de Groot N.N."/>
        </authorList>
    </citation>
    <scope>NUCLEOTIDE SEQUENCE [LARGE SCALE GENOMIC DNA]</scope>
    <source>
        <strain evidence="1 2">CGMCC 4.5739</strain>
    </source>
</reference>
<organism evidence="1 2">
    <name type="scientific">Streptomyces aidingensis</name>
    <dbReference type="NCBI Taxonomy" id="910347"/>
    <lineage>
        <taxon>Bacteria</taxon>
        <taxon>Bacillati</taxon>
        <taxon>Actinomycetota</taxon>
        <taxon>Actinomycetes</taxon>
        <taxon>Kitasatosporales</taxon>
        <taxon>Streptomycetaceae</taxon>
        <taxon>Streptomyces</taxon>
    </lineage>
</organism>
<keyword evidence="2" id="KW-1185">Reference proteome</keyword>
<keyword evidence="1" id="KW-0540">Nuclease</keyword>
<dbReference type="OrthoDB" id="3403133at2"/>
<accession>A0A1I1P3K3</accession>
<evidence type="ECO:0000313" key="2">
    <source>
        <dbReference type="Proteomes" id="UP000199207"/>
    </source>
</evidence>
<dbReference type="RefSeq" id="WP_093839557.1">
    <property type="nucleotide sequence ID" value="NZ_FOLM01000008.1"/>
</dbReference>
<evidence type="ECO:0000313" key="1">
    <source>
        <dbReference type="EMBL" id="SFD01563.1"/>
    </source>
</evidence>
<name>A0A1I1P3K3_9ACTN</name>